<proteinExistence type="predicted"/>
<accession>A0A7X2T177</accession>
<feature type="transmembrane region" description="Helical" evidence="1">
    <location>
        <begin position="146"/>
        <end position="169"/>
    </location>
</feature>
<evidence type="ECO:0000313" key="3">
    <source>
        <dbReference type="Proteomes" id="UP000460287"/>
    </source>
</evidence>
<keyword evidence="1" id="KW-1133">Transmembrane helix</keyword>
<protein>
    <submittedName>
        <fullName evidence="2">ABC transporter permease</fullName>
    </submittedName>
</protein>
<dbReference type="Proteomes" id="UP000460287">
    <property type="component" value="Unassembled WGS sequence"/>
</dbReference>
<dbReference type="EMBL" id="VULX01000010">
    <property type="protein sequence ID" value="MSR91381.1"/>
    <property type="molecule type" value="Genomic_DNA"/>
</dbReference>
<feature type="transmembrane region" description="Helical" evidence="1">
    <location>
        <begin position="58"/>
        <end position="77"/>
    </location>
</feature>
<reference evidence="2 3" key="1">
    <citation type="submission" date="2019-08" db="EMBL/GenBank/DDBJ databases">
        <title>In-depth cultivation of the pig gut microbiome towards novel bacterial diversity and tailored functional studies.</title>
        <authorList>
            <person name="Wylensek D."/>
            <person name="Hitch T.C.A."/>
            <person name="Clavel T."/>
        </authorList>
    </citation>
    <scope>NUCLEOTIDE SEQUENCE [LARGE SCALE GENOMIC DNA]</scope>
    <source>
        <strain evidence="2 3">WCA-383-APC-5B</strain>
    </source>
</reference>
<dbReference type="PANTHER" id="PTHR36832:SF2">
    <property type="entry name" value="INTEGRAL MEMBRANE PROTEIN"/>
    <property type="match status" value="1"/>
</dbReference>
<keyword evidence="1" id="KW-0472">Membrane</keyword>
<gene>
    <name evidence="2" type="ORF">FYJ33_08130</name>
</gene>
<sequence length="267" mass="30221">MKSYLSFFKIKFINGLQYRTAACAGVITQLAWGFMYIMMYEAFYKSNPAAASMKLPSLVSYIWLQQAFLALFMTWFVDNDILELITSGNVAYELVRPISLYDTWFSKSCANRVAKAVLRCFPIIIVSLLIPKPYNLSLPYSFKSFILFLISIILALIVIVSYNMFIYILSFYTVSPIGLKIVFTTTADFLAGGVVPIPLLPDNLVKIINLTPFAYMQNTPFRIYSGDISAEKALTVILIQFFWAVVLVSFGKLLMRRTLKKVVVQGG</sequence>
<name>A0A7X2T177_9CLOT</name>
<dbReference type="PANTHER" id="PTHR36832">
    <property type="entry name" value="SLR1174 PROTEIN-RELATED"/>
    <property type="match status" value="1"/>
</dbReference>
<evidence type="ECO:0000256" key="1">
    <source>
        <dbReference type="SAM" id="Phobius"/>
    </source>
</evidence>
<organism evidence="2 3">
    <name type="scientific">Inconstantimicrobium porci</name>
    <dbReference type="NCBI Taxonomy" id="2652291"/>
    <lineage>
        <taxon>Bacteria</taxon>
        <taxon>Bacillati</taxon>
        <taxon>Bacillota</taxon>
        <taxon>Clostridia</taxon>
        <taxon>Eubacteriales</taxon>
        <taxon>Clostridiaceae</taxon>
        <taxon>Inconstantimicrobium</taxon>
    </lineage>
</organism>
<feature type="transmembrane region" description="Helical" evidence="1">
    <location>
        <begin position="181"/>
        <end position="200"/>
    </location>
</feature>
<evidence type="ECO:0000313" key="2">
    <source>
        <dbReference type="EMBL" id="MSR91381.1"/>
    </source>
</evidence>
<dbReference type="AlphaFoldDB" id="A0A7X2T177"/>
<comment type="caution">
    <text evidence="2">The sequence shown here is derived from an EMBL/GenBank/DDBJ whole genome shotgun (WGS) entry which is preliminary data.</text>
</comment>
<keyword evidence="3" id="KW-1185">Reference proteome</keyword>
<feature type="transmembrane region" description="Helical" evidence="1">
    <location>
        <begin position="21"/>
        <end position="38"/>
    </location>
</feature>
<feature type="transmembrane region" description="Helical" evidence="1">
    <location>
        <begin position="233"/>
        <end position="255"/>
    </location>
</feature>
<feature type="transmembrane region" description="Helical" evidence="1">
    <location>
        <begin position="116"/>
        <end position="134"/>
    </location>
</feature>
<keyword evidence="1" id="KW-0812">Transmembrane</keyword>